<dbReference type="SUPFAM" id="SSF51445">
    <property type="entry name" value="(Trans)glycosidases"/>
    <property type="match status" value="1"/>
</dbReference>
<name>A0A5D4HDY2_9SPHI</name>
<dbReference type="InterPro" id="IPR017853">
    <property type="entry name" value="GH"/>
</dbReference>
<dbReference type="RefSeq" id="WP_148917220.1">
    <property type="nucleotide sequence ID" value="NZ_VTAV01000001.1"/>
</dbReference>
<dbReference type="Pfam" id="PF13472">
    <property type="entry name" value="Lipase_GDSL_2"/>
    <property type="match status" value="1"/>
</dbReference>
<dbReference type="Gene3D" id="3.20.20.80">
    <property type="entry name" value="Glycosidases"/>
    <property type="match status" value="1"/>
</dbReference>
<feature type="domain" description="Glycoside hydrolase family 5" evidence="3">
    <location>
        <begin position="491"/>
        <end position="753"/>
    </location>
</feature>
<dbReference type="AlphaFoldDB" id="A0A5D4HDY2"/>
<dbReference type="PANTHER" id="PTHR34142">
    <property type="entry name" value="ENDO-BETA-1,4-GLUCANASE A"/>
    <property type="match status" value="1"/>
</dbReference>
<comment type="caution">
    <text evidence="5">The sequence shown here is derived from an EMBL/GenBank/DDBJ whole genome shotgun (WGS) entry which is preliminary data.</text>
</comment>
<accession>A0A5D4HDY2</accession>
<dbReference type="Gene3D" id="3.40.50.1110">
    <property type="entry name" value="SGNH hydrolase"/>
    <property type="match status" value="1"/>
</dbReference>
<keyword evidence="6" id="KW-1185">Reference proteome</keyword>
<evidence type="ECO:0000256" key="1">
    <source>
        <dbReference type="ARBA" id="ARBA00022801"/>
    </source>
</evidence>
<dbReference type="GO" id="GO:0004553">
    <property type="term" value="F:hydrolase activity, hydrolyzing O-glycosyl compounds"/>
    <property type="evidence" value="ECO:0007669"/>
    <property type="project" value="InterPro"/>
</dbReference>
<dbReference type="SUPFAM" id="SSF52266">
    <property type="entry name" value="SGNH hydrolase"/>
    <property type="match status" value="1"/>
</dbReference>
<dbReference type="InterPro" id="IPR001547">
    <property type="entry name" value="Glyco_hydro_5"/>
</dbReference>
<evidence type="ECO:0000313" key="5">
    <source>
        <dbReference type="EMBL" id="TYR37755.1"/>
    </source>
</evidence>
<dbReference type="EMBL" id="VTAV01000001">
    <property type="protein sequence ID" value="TYR37755.1"/>
    <property type="molecule type" value="Genomic_DNA"/>
</dbReference>
<reference evidence="5 6" key="1">
    <citation type="submission" date="2019-08" db="EMBL/GenBank/DDBJ databases">
        <title>Phlebobacter frassis gen. nov. sp. nov., a new member of family Sphingobacteriaceae isolated from sand fly rearing media.</title>
        <authorList>
            <person name="Kakumanu M.L."/>
            <person name="Marayati B.F."/>
            <person name="Wada-Katsumata A."/>
            <person name="Wasserberg G."/>
            <person name="Schal C."/>
            <person name="Apperson C.S."/>
            <person name="Ponnusamy L."/>
        </authorList>
    </citation>
    <scope>NUCLEOTIDE SEQUENCE [LARGE SCALE GENOMIC DNA]</scope>
    <source>
        <strain evidence="5 6">SSI9</strain>
    </source>
</reference>
<protein>
    <submittedName>
        <fullName evidence="5">Cellulase family glycosylhydrolase</fullName>
    </submittedName>
</protein>
<evidence type="ECO:0000259" key="3">
    <source>
        <dbReference type="Pfam" id="PF00150"/>
    </source>
</evidence>
<keyword evidence="1 5" id="KW-0378">Hydrolase</keyword>
<evidence type="ECO:0000259" key="4">
    <source>
        <dbReference type="Pfam" id="PF13472"/>
    </source>
</evidence>
<evidence type="ECO:0000313" key="6">
    <source>
        <dbReference type="Proteomes" id="UP000322362"/>
    </source>
</evidence>
<dbReference type="GO" id="GO:0009251">
    <property type="term" value="P:glucan catabolic process"/>
    <property type="evidence" value="ECO:0007669"/>
    <property type="project" value="TreeGrafter"/>
</dbReference>
<dbReference type="GO" id="GO:0016788">
    <property type="term" value="F:hydrolase activity, acting on ester bonds"/>
    <property type="evidence" value="ECO:0007669"/>
    <property type="project" value="UniProtKB-ARBA"/>
</dbReference>
<gene>
    <name evidence="5" type="ORF">FXV77_00215</name>
</gene>
<dbReference type="Pfam" id="PF00150">
    <property type="entry name" value="Cellulase"/>
    <property type="match status" value="1"/>
</dbReference>
<dbReference type="InterPro" id="IPR036514">
    <property type="entry name" value="SGNH_hydro_sf"/>
</dbReference>
<dbReference type="CDD" id="cd01834">
    <property type="entry name" value="SGNH_hydrolase_like_2"/>
    <property type="match status" value="1"/>
</dbReference>
<dbReference type="PANTHER" id="PTHR34142:SF1">
    <property type="entry name" value="GLYCOSIDE HYDROLASE FAMILY 5 DOMAIN-CONTAINING PROTEIN"/>
    <property type="match status" value="1"/>
</dbReference>
<feature type="domain" description="SGNH hydrolase-type esterase" evidence="4">
    <location>
        <begin position="37"/>
        <end position="228"/>
    </location>
</feature>
<keyword evidence="2" id="KW-0326">Glycosidase</keyword>
<evidence type="ECO:0000256" key="2">
    <source>
        <dbReference type="ARBA" id="ARBA00023295"/>
    </source>
</evidence>
<proteinExistence type="predicted"/>
<dbReference type="InterPro" id="IPR013830">
    <property type="entry name" value="SGNH_hydro"/>
</dbReference>
<dbReference type="Proteomes" id="UP000322362">
    <property type="component" value="Unassembled WGS sequence"/>
</dbReference>
<sequence length="788" mass="90742">MKTNLIILLFLFNTFFIPTYSQTRTDSFFKDGERVNFIGNSITHNGDFHHYILTFYATRFPQEKVHFYNSGIKGDNANSFLRRMDADILPKKADWSIVMAGMNDVNRSLYNPEIQESSDIPTRKERALSDYRGYLENVIRRLLKSKTTIILQKPSIYDQTGDLPTPNFIGVNNALEECTQIMDELAKKYKLSTIDYWTILNQINLKLQETDPKATVIGNDRVHPGAIGNFIMAYQFLKSTDAPEYVSAIALEAGKLTNVRYAEVSELSVTEEIIQFKIQEESLPFPVPPNAEQALSLVPFSEEFNKQMLKISGLSDGKYSISIDGAFIGSFTAEEFSEGINLANINSTPQYKQALKVLEKATKYRNVQRKLRDIKFTEFSYFPENLWGKSDITEVEKFITSYLGFMHASNDKRYDHFKKIFDDYLKIKPEQEALEQQAAQLPDLIYNESTPVAHIVQIKRADTRMPDRNNAPFGTNVSGAEFAPHKAPGLYNREYTYPTVAQLDYFKSKGLILFRLPFLWERIQKDLNGELDEEELARMMTFVDAARERNLWVILDMHNYGKRYVNGNKETIGSPALSIEHVTDVWQKIATRFKYKDNIWGYGLMNEPNAMLASTPWIDIAQRLITEIRKVDMKTPIMVGGDSWSSAERWVEASDNLKTLKDPANNLIFEAHIYFDKDASGGYKKSYEEEEATPTIGVERAKPFVTWLKENNFKGFVGEYGVPDNDPRWLVTLDNMLRYLQQNNVNGTYWSAGPWWGKYLLAIEPRDGMDRPQIKVLEKYKYAEPYSK</sequence>
<organism evidence="5 6">
    <name type="scientific">Sphingobacterium phlebotomi</name>
    <dbReference type="NCBI Taxonomy" id="2605433"/>
    <lineage>
        <taxon>Bacteria</taxon>
        <taxon>Pseudomonadati</taxon>
        <taxon>Bacteroidota</taxon>
        <taxon>Sphingobacteriia</taxon>
        <taxon>Sphingobacteriales</taxon>
        <taxon>Sphingobacteriaceae</taxon>
        <taxon>Sphingobacterium</taxon>
    </lineage>
</organism>